<sequence length="331" mass="34949">MLENAIWAGLIAALIVYLLPLMFPPIDAQAVTVDGFEFPVEREKPVRKAWEEYVLFKKDAGDAPPPDPNVGIAAREEMQLGRDFLDFSKDQFNVASARQSELDALTKKVTDQQLATQDQANAWATEDRQRYKDVFQPLQDQYIETAKNYDSPERQAQMAAEAKADVQQGAKQAADANTRTMASMGINPLSGRFQGITRAQDTLTALNSAGAANNARQQVRDKALALRADAINMGNGLPSSAAASAGLGLNAGNSATGNAGAANANWRANVGIVGQGYNGAMQGVGGGAGILNQQYGNQVSVWQAQQQAASQNASGLMGGLGTVAGAGIMAF</sequence>
<organism evidence="1 2">
    <name type="scientific">Burkholderia aenigmatica</name>
    <dbReference type="NCBI Taxonomy" id="2015348"/>
    <lineage>
        <taxon>Bacteria</taxon>
        <taxon>Pseudomonadati</taxon>
        <taxon>Pseudomonadota</taxon>
        <taxon>Betaproteobacteria</taxon>
        <taxon>Burkholderiales</taxon>
        <taxon>Burkholderiaceae</taxon>
        <taxon>Burkholderia</taxon>
        <taxon>Burkholderia cepacia complex</taxon>
    </lineage>
</organism>
<dbReference type="AlphaFoldDB" id="A0A6J5JLM1"/>
<accession>A0A6J5JLM1</accession>
<evidence type="ECO:0000313" key="1">
    <source>
        <dbReference type="EMBL" id="CAB3972360.1"/>
    </source>
</evidence>
<protein>
    <submittedName>
        <fullName evidence="1">Uncharacterized protein</fullName>
    </submittedName>
</protein>
<dbReference type="Proteomes" id="UP000494301">
    <property type="component" value="Unassembled WGS sequence"/>
</dbReference>
<reference evidence="1 2" key="1">
    <citation type="submission" date="2020-04" db="EMBL/GenBank/DDBJ databases">
        <authorList>
            <person name="Depoorter E."/>
        </authorList>
    </citation>
    <scope>NUCLEOTIDE SEQUENCE [LARGE SCALE GENOMIC DNA]</scope>
    <source>
        <strain evidence="1 2">BCC0217</strain>
    </source>
</reference>
<proteinExistence type="predicted"/>
<evidence type="ECO:0000313" key="2">
    <source>
        <dbReference type="Proteomes" id="UP000494301"/>
    </source>
</evidence>
<gene>
    <name evidence="1" type="ORF">BLA3211_06929</name>
</gene>
<dbReference type="EMBL" id="CABWIL020000032">
    <property type="protein sequence ID" value="CAB3972360.1"/>
    <property type="molecule type" value="Genomic_DNA"/>
</dbReference>
<name>A0A6J5JLM1_9BURK</name>